<dbReference type="Gene3D" id="1.20.1050.10">
    <property type="match status" value="1"/>
</dbReference>
<dbReference type="GO" id="GO:0006307">
    <property type="term" value="P:DNA alkylation repair"/>
    <property type="evidence" value="ECO:0007669"/>
    <property type="project" value="InterPro"/>
</dbReference>
<dbReference type="CDD" id="cd00431">
    <property type="entry name" value="cysteine_hydrolases"/>
    <property type="match status" value="1"/>
</dbReference>
<dbReference type="PROSITE" id="PS51471">
    <property type="entry name" value="FE2OG_OXY"/>
    <property type="match status" value="1"/>
</dbReference>
<dbReference type="Gene3D" id="2.60.120.590">
    <property type="entry name" value="Alpha-ketoglutarate-dependent dioxygenase AlkB-like"/>
    <property type="match status" value="1"/>
</dbReference>
<dbReference type="SUPFAM" id="SSF51197">
    <property type="entry name" value="Clavaminate synthase-like"/>
    <property type="match status" value="1"/>
</dbReference>
<dbReference type="InterPro" id="IPR057088">
    <property type="entry name" value="GLRG_09195_Thiored"/>
</dbReference>
<dbReference type="AlphaFoldDB" id="A0A2K3QMY5"/>
<dbReference type="InterPro" id="IPR010987">
    <property type="entry name" value="Glutathione-S-Trfase_C-like"/>
</dbReference>
<dbReference type="Proteomes" id="UP000236621">
    <property type="component" value="Unassembled WGS sequence"/>
</dbReference>
<dbReference type="InterPro" id="IPR032854">
    <property type="entry name" value="ALKBH3"/>
</dbReference>
<dbReference type="Pfam" id="PF13532">
    <property type="entry name" value="2OG-FeII_Oxy_2"/>
    <property type="match status" value="1"/>
</dbReference>
<dbReference type="Gene3D" id="3.40.30.10">
    <property type="entry name" value="Glutaredoxin"/>
    <property type="match status" value="1"/>
</dbReference>
<comment type="similarity">
    <text evidence="1">Belongs to the isochorismatase family.</text>
</comment>
<dbReference type="PANTHER" id="PTHR31212:SF5">
    <property type="entry name" value="ISOCHORISMATASE FAMILY PROTEIN FAMILY (AFU_ORTHOLOGUE AFUA_3G14500)"/>
    <property type="match status" value="1"/>
</dbReference>
<dbReference type="InterPro" id="IPR027450">
    <property type="entry name" value="AlkB-like"/>
</dbReference>
<feature type="compositionally biased region" description="Low complexity" evidence="2">
    <location>
        <begin position="123"/>
        <end position="133"/>
    </location>
</feature>
<dbReference type="InterPro" id="IPR000868">
    <property type="entry name" value="Isochorismatase-like_dom"/>
</dbReference>
<feature type="domain" description="Fe2OG dioxygenase" evidence="4">
    <location>
        <begin position="372"/>
        <end position="505"/>
    </location>
</feature>
<feature type="compositionally biased region" description="Polar residues" evidence="2">
    <location>
        <begin position="235"/>
        <end position="246"/>
    </location>
</feature>
<evidence type="ECO:0000256" key="1">
    <source>
        <dbReference type="ARBA" id="ARBA00006336"/>
    </source>
</evidence>
<reference evidence="5 6" key="1">
    <citation type="submission" date="2017-08" db="EMBL/GenBank/DDBJ databases">
        <title>Harnessing the power of phylogenomics to disentangle the directionality and signatures of interkingdom host jumping in the parasitic fungal genus Tolypocladium.</title>
        <authorList>
            <person name="Quandt C.A."/>
            <person name="Patterson W."/>
            <person name="Spatafora J.W."/>
        </authorList>
    </citation>
    <scope>NUCLEOTIDE SEQUENCE [LARGE SCALE GENOMIC DNA]</scope>
    <source>
        <strain evidence="5 6">CBS 113982</strain>
    </source>
</reference>
<evidence type="ECO:0000259" key="3">
    <source>
        <dbReference type="PROSITE" id="PS50405"/>
    </source>
</evidence>
<evidence type="ECO:0000256" key="2">
    <source>
        <dbReference type="SAM" id="MobiDB-lite"/>
    </source>
</evidence>
<dbReference type="Pfam" id="PF13410">
    <property type="entry name" value="GST_C_2"/>
    <property type="match status" value="1"/>
</dbReference>
<proteinExistence type="inferred from homology"/>
<evidence type="ECO:0000313" key="5">
    <source>
        <dbReference type="EMBL" id="PNY28887.1"/>
    </source>
</evidence>
<dbReference type="InterPro" id="IPR005123">
    <property type="entry name" value="Oxoglu/Fe-dep_dioxygenase_dom"/>
</dbReference>
<evidence type="ECO:0000313" key="6">
    <source>
        <dbReference type="Proteomes" id="UP000236621"/>
    </source>
</evidence>
<name>A0A2K3QMY5_9HYPO</name>
<dbReference type="SUPFAM" id="SSF47616">
    <property type="entry name" value="GST C-terminal domain-like"/>
    <property type="match status" value="1"/>
</dbReference>
<feature type="region of interest" description="Disordered" evidence="2">
    <location>
        <begin position="420"/>
        <end position="444"/>
    </location>
</feature>
<gene>
    <name evidence="5" type="ORF">TCAP_01191</name>
</gene>
<dbReference type="EMBL" id="NRSZ01000195">
    <property type="protein sequence ID" value="PNY28887.1"/>
    <property type="molecule type" value="Genomic_DNA"/>
</dbReference>
<dbReference type="Gene3D" id="3.40.50.850">
    <property type="entry name" value="Isochorismatase-like"/>
    <property type="match status" value="1"/>
</dbReference>
<dbReference type="InterPro" id="IPR036282">
    <property type="entry name" value="Glutathione-S-Trfase_C_sf"/>
</dbReference>
<feature type="domain" description="GST C-terminal" evidence="3">
    <location>
        <begin position="638"/>
        <end position="780"/>
    </location>
</feature>
<dbReference type="GO" id="GO:0051213">
    <property type="term" value="F:dioxygenase activity"/>
    <property type="evidence" value="ECO:0007669"/>
    <property type="project" value="InterPro"/>
</dbReference>
<sequence length="780" mass="83243">MAPAMAAAVEKRDTVLRKGCYSAFRGTALLRLLRARMVQEVFICGSLANVGVYATALDAAGHGLSITVVEDCCGFRSEARLVEAVRSLMELTGCEIASSNEVLELIRPKTKPAPTKPAPTNPAPGAAHLAAAPSDSKTPRQRASESPDIARPMTGLRLTSNSPSSSPSPSTSTATATLPSPSPAADPNTTGTTAPAHEGDSQHAQQNASAVAPPPPRAPNRDPEERSGAAEIASPATNTSDTTTVQPARAETARMATLEDTKLAPASDSDDEHTPGAQRGLCEGDTDIIENVLPPSLEAGIFDTLRREVQWQRMSHQGGDVPRLVAVQGAVGEHGDSIPVYRHPSDEAPPLLPFSPSVLAIKEATEAHLGHPLNHVLIQFYRDGSDYISEHSDKTLDIVPGSFIANVSLGAERTMVLRTKRADKDPSRTAADMEPAAPKTTGDDPLKRRVQRARLNHNSLCRMGLRTNMKWLHAIRQDKRLPRDKTPAELAFGGGRISLTFRHIGTFLAARETLIWGQGATGKTRAAARPVVNGQGPEAVRMLRAFGTENHAAAFDWAAHYGAGFDVLHISLAPRFFASADGVVNMRVALMLAEYGVGYARGSMAPVRTGKPEDEEQQQPVAVKFVDNDPARSTVHGDVAVMLYIDACYGQGKPSSSPPSQPSLAGRFTNFQRALHLLDTFRQHTTGKPKGDSKSSLPKPLKQELNAWDATLAPSDSFLGGPAPSLPDFALWPVLHAIGDACGPDVVFDGLDNLRRYYEAFAASESARKVLGTTEAPDKS</sequence>
<organism evidence="5 6">
    <name type="scientific">Tolypocladium capitatum</name>
    <dbReference type="NCBI Taxonomy" id="45235"/>
    <lineage>
        <taxon>Eukaryota</taxon>
        <taxon>Fungi</taxon>
        <taxon>Dikarya</taxon>
        <taxon>Ascomycota</taxon>
        <taxon>Pezizomycotina</taxon>
        <taxon>Sordariomycetes</taxon>
        <taxon>Hypocreomycetidae</taxon>
        <taxon>Hypocreales</taxon>
        <taxon>Ophiocordycipitaceae</taxon>
        <taxon>Tolypocladium</taxon>
    </lineage>
</organism>
<dbReference type="OrthoDB" id="445341at2759"/>
<feature type="region of interest" description="Disordered" evidence="2">
    <location>
        <begin position="110"/>
        <end position="283"/>
    </location>
</feature>
<dbReference type="Pfam" id="PF24470">
    <property type="entry name" value="Thiored_Isochorism"/>
    <property type="match status" value="1"/>
</dbReference>
<dbReference type="InterPro" id="IPR037151">
    <property type="entry name" value="AlkB-like_sf"/>
</dbReference>
<dbReference type="Pfam" id="PF00857">
    <property type="entry name" value="Isochorismatase"/>
    <property type="match status" value="1"/>
</dbReference>
<evidence type="ECO:0008006" key="7">
    <source>
        <dbReference type="Google" id="ProtNLM"/>
    </source>
</evidence>
<accession>A0A2K3QMY5</accession>
<feature type="compositionally biased region" description="Basic and acidic residues" evidence="2">
    <location>
        <begin position="219"/>
        <end position="228"/>
    </location>
</feature>
<dbReference type="CDD" id="cd00299">
    <property type="entry name" value="GST_C_family"/>
    <property type="match status" value="1"/>
</dbReference>
<dbReference type="InterPro" id="IPR036380">
    <property type="entry name" value="Isochorismatase-like_sf"/>
</dbReference>
<keyword evidence="6" id="KW-1185">Reference proteome</keyword>
<dbReference type="PANTHER" id="PTHR31212">
    <property type="entry name" value="ALPHA-KETOGLUTARATE-DEPENDENT DIOXYGENASE ALKB HOMOLOG 3"/>
    <property type="match status" value="1"/>
</dbReference>
<feature type="compositionally biased region" description="Low complexity" evidence="2">
    <location>
        <begin position="159"/>
        <end position="185"/>
    </location>
</feature>
<protein>
    <recommendedName>
        <fullName evidence="7">Fe2OG dioxygenase domain-containing protein</fullName>
    </recommendedName>
</protein>
<evidence type="ECO:0000259" key="4">
    <source>
        <dbReference type="PROSITE" id="PS51471"/>
    </source>
</evidence>
<dbReference type="STRING" id="45235.A0A2K3QMY5"/>
<dbReference type="PROSITE" id="PS50405">
    <property type="entry name" value="GST_CTER"/>
    <property type="match status" value="1"/>
</dbReference>
<comment type="caution">
    <text evidence="5">The sequence shown here is derived from an EMBL/GenBank/DDBJ whole genome shotgun (WGS) entry which is preliminary data.</text>
</comment>
<dbReference type="SUPFAM" id="SSF52499">
    <property type="entry name" value="Isochorismatase-like hydrolases"/>
    <property type="match status" value="1"/>
</dbReference>